<dbReference type="Proteomes" id="UP000265862">
    <property type="component" value="Unassembled WGS sequence"/>
</dbReference>
<dbReference type="AlphaFoldDB" id="A0A396SND4"/>
<evidence type="ECO:0000256" key="1">
    <source>
        <dbReference type="SAM" id="Phobius"/>
    </source>
</evidence>
<keyword evidence="1" id="KW-0812">Transmembrane</keyword>
<keyword evidence="1" id="KW-0472">Membrane</keyword>
<accession>A0A396SND4</accession>
<protein>
    <submittedName>
        <fullName evidence="2">Uncharacterized protein</fullName>
    </submittedName>
</protein>
<dbReference type="RefSeq" id="WP_118898226.1">
    <property type="nucleotide sequence ID" value="NZ_QOCV01000011.1"/>
</dbReference>
<organism evidence="2 3">
    <name type="scientific">Lactobacillus bombicola</name>
    <dbReference type="NCBI Taxonomy" id="1505723"/>
    <lineage>
        <taxon>Bacteria</taxon>
        <taxon>Bacillati</taxon>
        <taxon>Bacillota</taxon>
        <taxon>Bacilli</taxon>
        <taxon>Lactobacillales</taxon>
        <taxon>Lactobacillaceae</taxon>
        <taxon>Lactobacillus</taxon>
    </lineage>
</organism>
<keyword evidence="1" id="KW-1133">Transmembrane helix</keyword>
<sequence length="104" mass="12465">MNTKKQENLIIYFKYLSEKRKIEYHLEKSIDNSIYFWVYSDKDFLIVLQWLGLVGAFFTFSKTAKPDEVHDFMYDITITDYGYDMEETLRMASDNGVDLSKYLK</sequence>
<evidence type="ECO:0000313" key="2">
    <source>
        <dbReference type="EMBL" id="RHW53705.1"/>
    </source>
</evidence>
<dbReference type="EMBL" id="QOCV01000011">
    <property type="protein sequence ID" value="RHW53705.1"/>
    <property type="molecule type" value="Genomic_DNA"/>
</dbReference>
<comment type="caution">
    <text evidence="2">The sequence shown here is derived from an EMBL/GenBank/DDBJ whole genome shotgun (WGS) entry which is preliminary data.</text>
</comment>
<proteinExistence type="predicted"/>
<name>A0A396SND4_9LACO</name>
<gene>
    <name evidence="2" type="ORF">DS835_07110</name>
</gene>
<feature type="transmembrane region" description="Helical" evidence="1">
    <location>
        <begin position="44"/>
        <end position="60"/>
    </location>
</feature>
<reference evidence="2 3" key="1">
    <citation type="submission" date="2018-07" db="EMBL/GenBank/DDBJ databases">
        <title>Genome sequences of six Lactobacillus spp. isolated from bumble bee guts.</title>
        <authorList>
            <person name="Motta E.V.S."/>
            <person name="Moran N.A."/>
        </authorList>
    </citation>
    <scope>NUCLEOTIDE SEQUENCE [LARGE SCALE GENOMIC DNA]</scope>
    <source>
        <strain evidence="2 3">OCC3</strain>
    </source>
</reference>
<evidence type="ECO:0000313" key="3">
    <source>
        <dbReference type="Proteomes" id="UP000265862"/>
    </source>
</evidence>